<keyword evidence="3" id="KW-0677">Repeat</keyword>
<dbReference type="InterPro" id="IPR000152">
    <property type="entry name" value="EGF-type_Asp/Asn_hydroxyl_site"/>
</dbReference>
<keyword evidence="11" id="KW-1185">Reference proteome</keyword>
<keyword evidence="8" id="KW-0472">Membrane</keyword>
<organism evidence="10 11">
    <name type="scientific">Crenichthys baileyi</name>
    <name type="common">White River springfish</name>
    <dbReference type="NCBI Taxonomy" id="28760"/>
    <lineage>
        <taxon>Eukaryota</taxon>
        <taxon>Metazoa</taxon>
        <taxon>Chordata</taxon>
        <taxon>Craniata</taxon>
        <taxon>Vertebrata</taxon>
        <taxon>Euteleostomi</taxon>
        <taxon>Actinopterygii</taxon>
        <taxon>Neopterygii</taxon>
        <taxon>Teleostei</taxon>
        <taxon>Neoteleostei</taxon>
        <taxon>Acanthomorphata</taxon>
        <taxon>Ovalentaria</taxon>
        <taxon>Atherinomorphae</taxon>
        <taxon>Cyprinodontiformes</taxon>
        <taxon>Goodeidae</taxon>
        <taxon>Crenichthys</taxon>
    </lineage>
</organism>
<dbReference type="PANTHER" id="PTHR12916:SF4">
    <property type="entry name" value="UNINFLATABLE, ISOFORM C"/>
    <property type="match status" value="1"/>
</dbReference>
<evidence type="ECO:0000256" key="7">
    <source>
        <dbReference type="SAM" id="MobiDB-lite"/>
    </source>
</evidence>
<evidence type="ECO:0000256" key="5">
    <source>
        <dbReference type="ARBA" id="ARBA00023180"/>
    </source>
</evidence>
<evidence type="ECO:0000256" key="4">
    <source>
        <dbReference type="ARBA" id="ARBA00023157"/>
    </source>
</evidence>
<feature type="region of interest" description="Disordered" evidence="7">
    <location>
        <begin position="1"/>
        <end position="33"/>
    </location>
</feature>
<reference evidence="10 11" key="1">
    <citation type="submission" date="2021-06" db="EMBL/GenBank/DDBJ databases">
        <authorList>
            <person name="Palmer J.M."/>
        </authorList>
    </citation>
    <scope>NUCLEOTIDE SEQUENCE [LARGE SCALE GENOMIC DNA]</scope>
    <source>
        <strain evidence="10 11">MEX-2019</strain>
        <tissue evidence="10">Muscle</tissue>
    </source>
</reference>
<dbReference type="SUPFAM" id="SSF57196">
    <property type="entry name" value="EGF/Laminin"/>
    <property type="match status" value="2"/>
</dbReference>
<evidence type="ECO:0000313" key="10">
    <source>
        <dbReference type="EMBL" id="KAK5622275.1"/>
    </source>
</evidence>
<dbReference type="GO" id="GO:0005112">
    <property type="term" value="F:Notch binding"/>
    <property type="evidence" value="ECO:0007669"/>
    <property type="project" value="TreeGrafter"/>
</dbReference>
<comment type="caution">
    <text evidence="10">The sequence shown here is derived from an EMBL/GenBank/DDBJ whole genome shotgun (WGS) entry which is preliminary data.</text>
</comment>
<evidence type="ECO:0000256" key="1">
    <source>
        <dbReference type="ARBA" id="ARBA00022536"/>
    </source>
</evidence>
<keyword evidence="2" id="KW-0732">Signal</keyword>
<feature type="domain" description="EGF-like" evidence="9">
    <location>
        <begin position="233"/>
        <end position="269"/>
    </location>
</feature>
<keyword evidence="1 6" id="KW-0245">EGF-like domain</keyword>
<dbReference type="Proteomes" id="UP001311232">
    <property type="component" value="Unassembled WGS sequence"/>
</dbReference>
<evidence type="ECO:0000256" key="2">
    <source>
        <dbReference type="ARBA" id="ARBA00022729"/>
    </source>
</evidence>
<dbReference type="Pfam" id="PF00008">
    <property type="entry name" value="EGF"/>
    <property type="match status" value="1"/>
</dbReference>
<dbReference type="PROSITE" id="PS00010">
    <property type="entry name" value="ASX_HYDROXYL"/>
    <property type="match status" value="1"/>
</dbReference>
<feature type="domain" description="EGF-like" evidence="9">
    <location>
        <begin position="198"/>
        <end position="231"/>
    </location>
</feature>
<dbReference type="PROSITE" id="PS00022">
    <property type="entry name" value="EGF_1"/>
    <property type="match status" value="2"/>
</dbReference>
<keyword evidence="8" id="KW-1133">Transmembrane helix</keyword>
<dbReference type="GO" id="GO:0007219">
    <property type="term" value="P:Notch signaling pathway"/>
    <property type="evidence" value="ECO:0007669"/>
    <property type="project" value="TreeGrafter"/>
</dbReference>
<name>A0AAV9SLX1_9TELE</name>
<dbReference type="EMBL" id="JAHHUM010000150">
    <property type="protein sequence ID" value="KAK5622275.1"/>
    <property type="molecule type" value="Genomic_DNA"/>
</dbReference>
<dbReference type="GO" id="GO:0060218">
    <property type="term" value="P:hematopoietic stem cell differentiation"/>
    <property type="evidence" value="ECO:0007669"/>
    <property type="project" value="UniProtKB-ARBA"/>
</dbReference>
<dbReference type="GO" id="GO:1901222">
    <property type="term" value="P:regulation of non-canonical NF-kappaB signal transduction"/>
    <property type="evidence" value="ECO:0007669"/>
    <property type="project" value="UniProtKB-ARBA"/>
</dbReference>
<feature type="disulfide bond" evidence="6">
    <location>
        <begin position="259"/>
        <end position="268"/>
    </location>
</feature>
<dbReference type="SMART" id="SM00181">
    <property type="entry name" value="EGF"/>
    <property type="match status" value="2"/>
</dbReference>
<dbReference type="InterPro" id="IPR000742">
    <property type="entry name" value="EGF"/>
</dbReference>
<dbReference type="PRINTS" id="PR00010">
    <property type="entry name" value="EGFBLOOD"/>
</dbReference>
<dbReference type="InterPro" id="IPR001881">
    <property type="entry name" value="EGF-like_Ca-bd_dom"/>
</dbReference>
<comment type="caution">
    <text evidence="6">Lacks conserved residue(s) required for the propagation of feature annotation.</text>
</comment>
<feature type="transmembrane region" description="Helical" evidence="8">
    <location>
        <begin position="284"/>
        <end position="304"/>
    </location>
</feature>
<keyword evidence="5" id="KW-0325">Glycoprotein</keyword>
<dbReference type="CDD" id="cd00054">
    <property type="entry name" value="EGF_CA"/>
    <property type="match status" value="2"/>
</dbReference>
<dbReference type="SMART" id="SM00179">
    <property type="entry name" value="EGF_CA"/>
    <property type="match status" value="2"/>
</dbReference>
<feature type="disulfide bond" evidence="6">
    <location>
        <begin position="221"/>
        <end position="230"/>
    </location>
</feature>
<dbReference type="PROSITE" id="PS01187">
    <property type="entry name" value="EGF_CA"/>
    <property type="match status" value="1"/>
</dbReference>
<proteinExistence type="predicted"/>
<dbReference type="PROSITE" id="PS50026">
    <property type="entry name" value="EGF_3"/>
    <property type="match status" value="2"/>
</dbReference>
<keyword evidence="8" id="KW-0812">Transmembrane</keyword>
<evidence type="ECO:0000259" key="9">
    <source>
        <dbReference type="PROSITE" id="PS50026"/>
    </source>
</evidence>
<evidence type="ECO:0000256" key="6">
    <source>
        <dbReference type="PROSITE-ProRule" id="PRU00076"/>
    </source>
</evidence>
<dbReference type="PROSITE" id="PS01186">
    <property type="entry name" value="EGF_2"/>
    <property type="match status" value="2"/>
</dbReference>
<dbReference type="InterPro" id="IPR018097">
    <property type="entry name" value="EGF_Ca-bd_CS"/>
</dbReference>
<dbReference type="AlphaFoldDB" id="A0AAV9SLX1"/>
<dbReference type="GO" id="GO:0016020">
    <property type="term" value="C:membrane"/>
    <property type="evidence" value="ECO:0007669"/>
    <property type="project" value="UniProtKB-ARBA"/>
</dbReference>
<dbReference type="Gene3D" id="2.10.25.10">
    <property type="entry name" value="Laminin"/>
    <property type="match status" value="2"/>
</dbReference>
<evidence type="ECO:0000256" key="8">
    <source>
        <dbReference type="SAM" id="Phobius"/>
    </source>
</evidence>
<dbReference type="FunFam" id="2.10.25.10:FF:000472">
    <property type="entry name" value="Uncharacterized protein, isoform A"/>
    <property type="match status" value="1"/>
</dbReference>
<evidence type="ECO:0000256" key="3">
    <source>
        <dbReference type="ARBA" id="ARBA00022737"/>
    </source>
</evidence>
<dbReference type="GO" id="GO:0005509">
    <property type="term" value="F:calcium ion binding"/>
    <property type="evidence" value="ECO:0007669"/>
    <property type="project" value="InterPro"/>
</dbReference>
<sequence>MSPVEVSSLPTPIVNGVGEARLPPPEAPDSLPESLRGQPVVLLHGLTELLPGPSFCLCHSPGHGTLGLTVPVSRLRSPTSQPQPRGLLLQLDSVLTAGCPPPGSGMAAATGSADLTAAATGSGIDNRCVEHGPLGLYVSNIPRDLVKAGQRKWELNTSLAEGSAIRSQQTLTMRLGLPSLLGFLLFQRIQLTTRWRFPPVACDANMDCLNGGVCIAGNCTCKPGYTGSRCETEVDECESSPCQNGATCLNRLNHFQCVCVPGFSGKLCESNKGEHKERVPWLEVTIPLTTLCVLLAILTVFFLIMTARKKRQSEGTYSPSSQEVAGARLEMGSVLKVPPEERLI</sequence>
<protein>
    <recommendedName>
        <fullName evidence="9">EGF-like domain-containing protein</fullName>
    </recommendedName>
</protein>
<gene>
    <name evidence="10" type="ORF">CRENBAI_006621</name>
</gene>
<keyword evidence="4 6" id="KW-1015">Disulfide bond</keyword>
<accession>A0AAV9SLX1</accession>
<evidence type="ECO:0000313" key="11">
    <source>
        <dbReference type="Proteomes" id="UP001311232"/>
    </source>
</evidence>
<dbReference type="PANTHER" id="PTHR12916">
    <property type="entry name" value="CYTOCHROME C OXIDASE POLYPEPTIDE VIC-2"/>
    <property type="match status" value="1"/>
</dbReference>
<dbReference type="GO" id="GO:0045597">
    <property type="term" value="P:positive regulation of cell differentiation"/>
    <property type="evidence" value="ECO:0007669"/>
    <property type="project" value="UniProtKB-ARBA"/>
</dbReference>
<dbReference type="Pfam" id="PF23106">
    <property type="entry name" value="EGF_Teneurin"/>
    <property type="match status" value="1"/>
</dbReference>